<dbReference type="OrthoDB" id="537032at2759"/>
<dbReference type="SMART" id="SM00558">
    <property type="entry name" value="JmjC"/>
    <property type="match status" value="1"/>
</dbReference>
<dbReference type="GO" id="GO:0051864">
    <property type="term" value="F:histone H3K36 demethylase activity"/>
    <property type="evidence" value="ECO:0007669"/>
    <property type="project" value="TreeGrafter"/>
</dbReference>
<comment type="subcellular location">
    <subcellularLocation>
        <location evidence="2">Nucleus</location>
    </subcellularLocation>
</comment>
<evidence type="ECO:0000259" key="8">
    <source>
        <dbReference type="PROSITE" id="PS51184"/>
    </source>
</evidence>
<feature type="compositionally biased region" description="Polar residues" evidence="7">
    <location>
        <begin position="89"/>
        <end position="100"/>
    </location>
</feature>
<sequence>MCSLPKPANIDNNRDAEGEILQKLAESTKTEEPVVGKNRAGETTTQATLQERAKRGRESEARGERGLIKRTREEEAHTDEEDEAKPLVLSSSGHASSPTGRRSREENGFKDDEGTTDRTRPGASNSYPSHFTEDMLPVAKFCGISLRRREAAVSANALLDYTWQKLNTGHWQDVPITWRLVFTWGSIAVVHILLADLQLSLSGGANTTQAHFSSAAEIVRACDRGLLMGAPVGDNPLHKVASLFNSHARLSATMADLPAEALPVAQQDKATVHFPLPSGRCPPLDRFLLNYMNKSVPVKLLGIVDHWPALKMWRIPYLRELAGARTVPVEVGARYTDSTWSQTLLTLDEYLTRYVSQPAAGAPTGYLAQHQLLDQIPELRDDLLVPDYCHLGEEEPRLHAWLGPRGTVSPLHHDPDHNILVQVLGYKYIRLYAEDQSPLCIPPRPLLSNTSQAEIEGPQADWPLLQQAQYHDLILAPGESLYIPPRYWHYVRSLSTSFSVSFWWR</sequence>
<feature type="region of interest" description="Disordered" evidence="7">
    <location>
        <begin position="1"/>
        <end position="131"/>
    </location>
</feature>
<dbReference type="EMBL" id="QCYY01003063">
    <property type="protein sequence ID" value="ROT65644.1"/>
    <property type="molecule type" value="Genomic_DNA"/>
</dbReference>
<dbReference type="AlphaFoldDB" id="A0A423SNB7"/>
<comment type="cofactor">
    <cofactor evidence="1">
        <name>Fe(2+)</name>
        <dbReference type="ChEBI" id="CHEBI:29033"/>
    </cofactor>
</comment>
<reference evidence="9 10" key="1">
    <citation type="submission" date="2018-04" db="EMBL/GenBank/DDBJ databases">
        <authorList>
            <person name="Zhang X."/>
            <person name="Yuan J."/>
            <person name="Li F."/>
            <person name="Xiang J."/>
        </authorList>
    </citation>
    <scope>NUCLEOTIDE SEQUENCE [LARGE SCALE GENOMIC DNA]</scope>
    <source>
        <tissue evidence="9">Muscle</tissue>
    </source>
</reference>
<evidence type="ECO:0000256" key="2">
    <source>
        <dbReference type="ARBA" id="ARBA00004123"/>
    </source>
</evidence>
<evidence type="ECO:0000313" key="10">
    <source>
        <dbReference type="Proteomes" id="UP000283509"/>
    </source>
</evidence>
<feature type="compositionally biased region" description="Basic and acidic residues" evidence="7">
    <location>
        <begin position="51"/>
        <end position="75"/>
    </location>
</feature>
<evidence type="ECO:0000313" key="9">
    <source>
        <dbReference type="EMBL" id="ROT65644.1"/>
    </source>
</evidence>
<dbReference type="PROSITE" id="PS51184">
    <property type="entry name" value="JMJC"/>
    <property type="match status" value="1"/>
</dbReference>
<dbReference type="PANTHER" id="PTHR12461">
    <property type="entry name" value="HYPOXIA-INDUCIBLE FACTOR 1 ALPHA INHIBITOR-RELATED"/>
    <property type="match status" value="1"/>
</dbReference>
<dbReference type="InterPro" id="IPR003347">
    <property type="entry name" value="JmjC_dom"/>
</dbReference>
<dbReference type="SUPFAM" id="SSF51197">
    <property type="entry name" value="Clavaminate synthase-like"/>
    <property type="match status" value="1"/>
</dbReference>
<feature type="compositionally biased region" description="Basic and acidic residues" evidence="7">
    <location>
        <begin position="102"/>
        <end position="120"/>
    </location>
</feature>
<accession>A0A423SNB7</accession>
<organism evidence="9 10">
    <name type="scientific">Penaeus vannamei</name>
    <name type="common">Whiteleg shrimp</name>
    <name type="synonym">Litopenaeus vannamei</name>
    <dbReference type="NCBI Taxonomy" id="6689"/>
    <lineage>
        <taxon>Eukaryota</taxon>
        <taxon>Metazoa</taxon>
        <taxon>Ecdysozoa</taxon>
        <taxon>Arthropoda</taxon>
        <taxon>Crustacea</taxon>
        <taxon>Multicrustacea</taxon>
        <taxon>Malacostraca</taxon>
        <taxon>Eumalacostraca</taxon>
        <taxon>Eucarida</taxon>
        <taxon>Decapoda</taxon>
        <taxon>Dendrobranchiata</taxon>
        <taxon>Penaeoidea</taxon>
        <taxon>Penaeidae</taxon>
        <taxon>Penaeus</taxon>
    </lineage>
</organism>
<reference evidence="9 10" key="2">
    <citation type="submission" date="2019-01" db="EMBL/GenBank/DDBJ databases">
        <title>The decoding of complex shrimp genome reveals the adaptation for benthos swimmer, frequently molting mechanism and breeding impact on genome.</title>
        <authorList>
            <person name="Sun Y."/>
            <person name="Gao Y."/>
            <person name="Yu Y."/>
        </authorList>
    </citation>
    <scope>NUCLEOTIDE SEQUENCE [LARGE SCALE GENOMIC DNA]</scope>
    <source>
        <tissue evidence="9">Muscle</tissue>
    </source>
</reference>
<dbReference type="GO" id="GO:0046872">
    <property type="term" value="F:metal ion binding"/>
    <property type="evidence" value="ECO:0007669"/>
    <property type="project" value="UniProtKB-KW"/>
</dbReference>
<dbReference type="Gene3D" id="2.60.120.650">
    <property type="entry name" value="Cupin"/>
    <property type="match status" value="1"/>
</dbReference>
<feature type="domain" description="JmjC" evidence="8">
    <location>
        <begin position="365"/>
        <end position="505"/>
    </location>
</feature>
<dbReference type="Pfam" id="PF13621">
    <property type="entry name" value="Cupin_8"/>
    <property type="match status" value="1"/>
</dbReference>
<evidence type="ECO:0000256" key="3">
    <source>
        <dbReference type="ARBA" id="ARBA00022723"/>
    </source>
</evidence>
<evidence type="ECO:0000256" key="1">
    <source>
        <dbReference type="ARBA" id="ARBA00001954"/>
    </source>
</evidence>
<dbReference type="STRING" id="6689.A0A423SNB7"/>
<gene>
    <name evidence="9" type="ORF">C7M84_016381</name>
</gene>
<dbReference type="InterPro" id="IPR041667">
    <property type="entry name" value="Cupin_8"/>
</dbReference>
<comment type="caution">
    <text evidence="9">The sequence shown here is derived from an EMBL/GenBank/DDBJ whole genome shotgun (WGS) entry which is preliminary data.</text>
</comment>
<evidence type="ECO:0000256" key="6">
    <source>
        <dbReference type="ARBA" id="ARBA00023242"/>
    </source>
</evidence>
<keyword evidence="5" id="KW-0408">Iron</keyword>
<dbReference type="PANTHER" id="PTHR12461:SF106">
    <property type="entry name" value="BIFUNCTIONAL PEPTIDASE AND ARGINYL-HYDROXYLASE JMJD5"/>
    <property type="match status" value="1"/>
</dbReference>
<dbReference type="Proteomes" id="UP000283509">
    <property type="component" value="Unassembled WGS sequence"/>
</dbReference>
<evidence type="ECO:0000256" key="4">
    <source>
        <dbReference type="ARBA" id="ARBA00023002"/>
    </source>
</evidence>
<evidence type="ECO:0000256" key="7">
    <source>
        <dbReference type="SAM" id="MobiDB-lite"/>
    </source>
</evidence>
<name>A0A423SNB7_PENVA</name>
<keyword evidence="6" id="KW-0539">Nucleus</keyword>
<keyword evidence="3" id="KW-0479">Metal-binding</keyword>
<protein>
    <recommendedName>
        <fullName evidence="8">JmjC domain-containing protein</fullName>
    </recommendedName>
</protein>
<proteinExistence type="predicted"/>
<evidence type="ECO:0000256" key="5">
    <source>
        <dbReference type="ARBA" id="ARBA00023004"/>
    </source>
</evidence>
<keyword evidence="10" id="KW-1185">Reference proteome</keyword>
<keyword evidence="4" id="KW-0560">Oxidoreductase</keyword>
<dbReference type="GO" id="GO:0005634">
    <property type="term" value="C:nucleus"/>
    <property type="evidence" value="ECO:0007669"/>
    <property type="project" value="UniProtKB-SubCell"/>
</dbReference>